<dbReference type="EMBL" id="AP021876">
    <property type="protein sequence ID" value="BBO83351.1"/>
    <property type="molecule type" value="Genomic_DNA"/>
</dbReference>
<dbReference type="GO" id="GO:0030170">
    <property type="term" value="F:pyridoxal phosphate binding"/>
    <property type="evidence" value="ECO:0007669"/>
    <property type="project" value="InterPro"/>
</dbReference>
<sequence length="417" mass="46780">MKLAEKLNISNSQALFKEALTLIPGGVLGARKPTDFIDGEYPIFLESGKGCRLMDVDGNEYIDFLCGYGPIILGYREPEIDDAVYAQIRDKGFCFTLTQKYQNILAKKLKELVPSSEMSIFLKTGSDATTAAIRIARAHTNKLKVMRCGYHGWHDWCVEMKGGIPAKFYEDVFEFQYNRLDQLEALMAVHGQDTAAIIMTPFGHPNHQKMQTPAPGFLEGVRDLADRYGAVLVYDEIRTGFRLSMGGAQKRYGVTPDLSVLGKAIANGYPISVVTGKQEVMMAAAHKLFISSTFFPNSEAFVAALKTIEILERDHVLEDIWEKGEKFMAAIQALMDKHQVGAELTGVAPMFYITFEKDDAGAYKNKRNDFYTQLIRKGFFFTPHHHAYISYRHTQADLDLALTAIDESLAFIKGKYN</sequence>
<gene>
    <name evidence="4" type="ORF">DSCO28_39170</name>
</gene>
<dbReference type="PIRSF" id="PIRSF000521">
    <property type="entry name" value="Transaminase_4ab_Lys_Orn"/>
    <property type="match status" value="1"/>
</dbReference>
<dbReference type="Gene3D" id="3.40.640.10">
    <property type="entry name" value="Type I PLP-dependent aspartate aminotransferase-like (Major domain)"/>
    <property type="match status" value="1"/>
</dbReference>
<dbReference type="PROSITE" id="PS00600">
    <property type="entry name" value="AA_TRANSFER_CLASS_3"/>
    <property type="match status" value="1"/>
</dbReference>
<dbReference type="InterPro" id="IPR015422">
    <property type="entry name" value="PyrdxlP-dep_Trfase_small"/>
</dbReference>
<dbReference type="AlphaFoldDB" id="A0A5K7ZT05"/>
<dbReference type="Proteomes" id="UP000425960">
    <property type="component" value="Chromosome"/>
</dbReference>
<evidence type="ECO:0000256" key="3">
    <source>
        <dbReference type="RuleBase" id="RU003560"/>
    </source>
</evidence>
<dbReference type="PANTHER" id="PTHR43713">
    <property type="entry name" value="GLUTAMATE-1-SEMIALDEHYDE 2,1-AMINOMUTASE"/>
    <property type="match status" value="1"/>
</dbReference>
<reference evidence="4 5" key="1">
    <citation type="submission" date="2019-11" db="EMBL/GenBank/DDBJ databases">
        <title>Comparative genomics of hydrocarbon-degrading Desulfosarcina strains.</title>
        <authorList>
            <person name="Watanabe M."/>
            <person name="Kojima H."/>
            <person name="Fukui M."/>
        </authorList>
    </citation>
    <scope>NUCLEOTIDE SEQUENCE [LARGE SCALE GENOMIC DNA]</scope>
    <source>
        <strain evidence="4 5">28bB2T</strain>
    </source>
</reference>
<dbReference type="RefSeq" id="WP_173179640.1">
    <property type="nucleotide sequence ID" value="NZ_AP021876.1"/>
</dbReference>
<keyword evidence="2 3" id="KW-0663">Pyridoxal phosphate</keyword>
<dbReference type="SUPFAM" id="SSF53383">
    <property type="entry name" value="PLP-dependent transferases"/>
    <property type="match status" value="1"/>
</dbReference>
<proteinExistence type="inferred from homology"/>
<accession>A0A5K7ZT05</accession>
<name>A0A5K7ZT05_9BACT</name>
<evidence type="ECO:0000313" key="5">
    <source>
        <dbReference type="Proteomes" id="UP000425960"/>
    </source>
</evidence>
<evidence type="ECO:0000313" key="4">
    <source>
        <dbReference type="EMBL" id="BBO83351.1"/>
    </source>
</evidence>
<dbReference type="PANTHER" id="PTHR43713:SF3">
    <property type="entry name" value="GLUTAMATE-1-SEMIALDEHYDE 2,1-AMINOMUTASE 1, CHLOROPLASTIC-RELATED"/>
    <property type="match status" value="1"/>
</dbReference>
<dbReference type="Pfam" id="PF00202">
    <property type="entry name" value="Aminotran_3"/>
    <property type="match status" value="1"/>
</dbReference>
<evidence type="ECO:0000256" key="2">
    <source>
        <dbReference type="ARBA" id="ARBA00022898"/>
    </source>
</evidence>
<comment type="similarity">
    <text evidence="3">Belongs to the class-III pyridoxal-phosphate-dependent aminotransferase family.</text>
</comment>
<comment type="cofactor">
    <cofactor evidence="1">
        <name>pyridoxal 5'-phosphate</name>
        <dbReference type="ChEBI" id="CHEBI:597326"/>
    </cofactor>
</comment>
<dbReference type="InterPro" id="IPR005814">
    <property type="entry name" value="Aminotrans_3"/>
</dbReference>
<dbReference type="Gene3D" id="3.90.1150.10">
    <property type="entry name" value="Aspartate Aminotransferase, domain 1"/>
    <property type="match status" value="1"/>
</dbReference>
<protein>
    <submittedName>
        <fullName evidence="4">Glutamate-1-semialdehyde 2,1-aminomutase</fullName>
    </submittedName>
</protein>
<dbReference type="InterPro" id="IPR015421">
    <property type="entry name" value="PyrdxlP-dep_Trfase_major"/>
</dbReference>
<dbReference type="KEGG" id="dov:DSCO28_39170"/>
<dbReference type="InterPro" id="IPR049704">
    <property type="entry name" value="Aminotrans_3_PPA_site"/>
</dbReference>
<organism evidence="4 5">
    <name type="scientific">Desulfosarcina ovata subsp. sediminis</name>
    <dbReference type="NCBI Taxonomy" id="885957"/>
    <lineage>
        <taxon>Bacteria</taxon>
        <taxon>Pseudomonadati</taxon>
        <taxon>Thermodesulfobacteriota</taxon>
        <taxon>Desulfobacteria</taxon>
        <taxon>Desulfobacterales</taxon>
        <taxon>Desulfosarcinaceae</taxon>
        <taxon>Desulfosarcina</taxon>
    </lineage>
</organism>
<evidence type="ECO:0000256" key="1">
    <source>
        <dbReference type="ARBA" id="ARBA00001933"/>
    </source>
</evidence>
<dbReference type="GO" id="GO:0008483">
    <property type="term" value="F:transaminase activity"/>
    <property type="evidence" value="ECO:0007669"/>
    <property type="project" value="InterPro"/>
</dbReference>
<dbReference type="InterPro" id="IPR015424">
    <property type="entry name" value="PyrdxlP-dep_Trfase"/>
</dbReference>